<accession>A0ABV4D3G0</accession>
<dbReference type="RefSeq" id="WP_369863940.1">
    <property type="nucleotide sequence ID" value="NZ_JBCLPP010000052.1"/>
</dbReference>
<sequence>MAKTVHQLNRQQWLTIKTIGQKIATYRGFTSEQKHKFWHDKLEEVKMLDWNSEELKHIDTLINFIDEYDKIFTDNFKNKTIDEELEAGWTFGVMDCISKVLSGHFG</sequence>
<evidence type="ECO:0000313" key="2">
    <source>
        <dbReference type="Proteomes" id="UP001565200"/>
    </source>
</evidence>
<reference evidence="1 2" key="1">
    <citation type="submission" date="2024-03" db="EMBL/GenBank/DDBJ databases">
        <title>Mouse gut bacterial collection (mGBC) of GemPharmatech.</title>
        <authorList>
            <person name="He Y."/>
            <person name="Dong L."/>
            <person name="Wu D."/>
            <person name="Gao X."/>
            <person name="Lin Z."/>
        </authorList>
    </citation>
    <scope>NUCLEOTIDE SEQUENCE [LARGE SCALE GENOMIC DNA]</scope>
    <source>
        <strain evidence="1 2">54-13</strain>
    </source>
</reference>
<organism evidence="1 2">
    <name type="scientific">Heminiphilus faecis</name>
    <dbReference type="NCBI Taxonomy" id="2601703"/>
    <lineage>
        <taxon>Bacteria</taxon>
        <taxon>Pseudomonadati</taxon>
        <taxon>Bacteroidota</taxon>
        <taxon>Bacteroidia</taxon>
        <taxon>Bacteroidales</taxon>
        <taxon>Muribaculaceae</taxon>
        <taxon>Heminiphilus</taxon>
    </lineage>
</organism>
<keyword evidence="2" id="KW-1185">Reference proteome</keyword>
<protein>
    <submittedName>
        <fullName evidence="1">Bacteriocin fulvocin C-related protein</fullName>
    </submittedName>
</protein>
<name>A0ABV4D3G0_9BACT</name>
<dbReference type="EMBL" id="JBCLPP010000052">
    <property type="protein sequence ID" value="MEY8246502.1"/>
    <property type="molecule type" value="Genomic_DNA"/>
</dbReference>
<dbReference type="NCBIfam" id="NF033852">
    <property type="entry name" value="fulvocin_rel"/>
    <property type="match status" value="1"/>
</dbReference>
<dbReference type="Proteomes" id="UP001565200">
    <property type="component" value="Unassembled WGS sequence"/>
</dbReference>
<proteinExistence type="predicted"/>
<comment type="caution">
    <text evidence="1">The sequence shown here is derived from an EMBL/GenBank/DDBJ whole genome shotgun (WGS) entry which is preliminary data.</text>
</comment>
<gene>
    <name evidence="1" type="ORF">AAK873_12875</name>
</gene>
<evidence type="ECO:0000313" key="1">
    <source>
        <dbReference type="EMBL" id="MEY8246502.1"/>
    </source>
</evidence>